<sequence length="61" mass="6608">MERLPALGIAAAIIAKARRRFVCRCGRQKEAQTKLQNASGLAVINADSPPERPKNYGTDIA</sequence>
<dbReference type="Proteomes" id="UP000216035">
    <property type="component" value="Unassembled WGS sequence"/>
</dbReference>
<protein>
    <submittedName>
        <fullName evidence="1">Uncharacterized protein</fullName>
    </submittedName>
</protein>
<keyword evidence="2" id="KW-1185">Reference proteome</keyword>
<dbReference type="EMBL" id="NOXX01000172">
    <property type="protein sequence ID" value="OYQ46050.1"/>
    <property type="molecule type" value="Genomic_DNA"/>
</dbReference>
<comment type="caution">
    <text evidence="1">The sequence shown here is derived from an EMBL/GenBank/DDBJ whole genome shotgun (WGS) entry which is preliminary data.</text>
</comment>
<name>A0A255ZZ26_9FLAO</name>
<gene>
    <name evidence="1" type="ORF">CHX27_05125</name>
</gene>
<reference evidence="1 2" key="1">
    <citation type="submission" date="2017-07" db="EMBL/GenBank/DDBJ databases">
        <title>Flavobacterium cyanobacteriorum sp. nov., isolated from cyanobacterial aggregates in a eutrophic lake.</title>
        <authorList>
            <person name="Cai H."/>
        </authorList>
    </citation>
    <scope>NUCLEOTIDE SEQUENCE [LARGE SCALE GENOMIC DNA]</scope>
    <source>
        <strain evidence="1 2">TH167</strain>
    </source>
</reference>
<accession>A0A255ZZ26</accession>
<evidence type="ECO:0000313" key="1">
    <source>
        <dbReference type="EMBL" id="OYQ46050.1"/>
    </source>
</evidence>
<evidence type="ECO:0000313" key="2">
    <source>
        <dbReference type="Proteomes" id="UP000216035"/>
    </source>
</evidence>
<dbReference type="AlphaFoldDB" id="A0A255ZZ26"/>
<proteinExistence type="predicted"/>
<organism evidence="1 2">
    <name type="scientific">Flavobacterium aurantiibacter</name>
    <dbReference type="NCBI Taxonomy" id="2023067"/>
    <lineage>
        <taxon>Bacteria</taxon>
        <taxon>Pseudomonadati</taxon>
        <taxon>Bacteroidota</taxon>
        <taxon>Flavobacteriia</taxon>
        <taxon>Flavobacteriales</taxon>
        <taxon>Flavobacteriaceae</taxon>
        <taxon>Flavobacterium</taxon>
    </lineage>
</organism>